<name>A0A2K5ASB1_9ARCH</name>
<feature type="transmembrane region" description="Helical" evidence="3">
    <location>
        <begin position="46"/>
        <end position="68"/>
    </location>
</feature>
<evidence type="ECO:0000313" key="4">
    <source>
        <dbReference type="EMBL" id="SPC34536.1"/>
    </source>
</evidence>
<dbReference type="GeneID" id="41595370"/>
<dbReference type="Proteomes" id="UP000236248">
    <property type="component" value="Chromosome NCAV"/>
</dbReference>
<keyword evidence="3" id="KW-0472">Membrane</keyword>
<feature type="region of interest" description="Disordered" evidence="2">
    <location>
        <begin position="230"/>
        <end position="295"/>
    </location>
</feature>
<evidence type="ECO:0000313" key="5">
    <source>
        <dbReference type="Proteomes" id="UP000236248"/>
    </source>
</evidence>
<gene>
    <name evidence="4" type="ORF">NCAV_1370</name>
</gene>
<feature type="coiled-coil region" evidence="1">
    <location>
        <begin position="161"/>
        <end position="195"/>
    </location>
</feature>
<dbReference type="EMBL" id="LT981265">
    <property type="protein sequence ID" value="SPC34536.1"/>
    <property type="molecule type" value="Genomic_DNA"/>
</dbReference>
<protein>
    <submittedName>
        <fullName evidence="4">Uncharacterized protein</fullName>
    </submittedName>
</protein>
<feature type="compositionally biased region" description="Low complexity" evidence="2">
    <location>
        <begin position="232"/>
        <end position="243"/>
    </location>
</feature>
<dbReference type="RefSeq" id="WP_148695245.1">
    <property type="nucleotide sequence ID" value="NZ_LT981265.1"/>
</dbReference>
<feature type="compositionally biased region" description="Basic and acidic residues" evidence="2">
    <location>
        <begin position="271"/>
        <end position="282"/>
    </location>
</feature>
<reference evidence="5" key="1">
    <citation type="submission" date="2018-01" db="EMBL/GenBank/DDBJ databases">
        <authorList>
            <person name="Kerou L M."/>
        </authorList>
    </citation>
    <scope>NUCLEOTIDE SEQUENCE [LARGE SCALE GENOMIC DNA]</scope>
    <source>
        <strain evidence="5">SCU2</strain>
    </source>
</reference>
<accession>A0A2K5ASB1</accession>
<evidence type="ECO:0000256" key="1">
    <source>
        <dbReference type="SAM" id="Coils"/>
    </source>
</evidence>
<evidence type="ECO:0000256" key="2">
    <source>
        <dbReference type="SAM" id="MobiDB-lite"/>
    </source>
</evidence>
<organism evidence="4 5">
    <name type="scientific">Candidatus Nitrosocaldus cavascurensis</name>
    <dbReference type="NCBI Taxonomy" id="2058097"/>
    <lineage>
        <taxon>Archaea</taxon>
        <taxon>Nitrososphaerota</taxon>
        <taxon>Nitrososphaeria</taxon>
        <taxon>Candidatus Nitrosocaldales</taxon>
        <taxon>Candidatus Nitrosocaldaceae</taxon>
        <taxon>Candidatus Nitrosocaldus</taxon>
    </lineage>
</organism>
<keyword evidence="3" id="KW-0812">Transmembrane</keyword>
<evidence type="ECO:0000256" key="3">
    <source>
        <dbReference type="SAM" id="Phobius"/>
    </source>
</evidence>
<feature type="transmembrane region" description="Helical" evidence="3">
    <location>
        <begin position="21"/>
        <end position="40"/>
    </location>
</feature>
<keyword evidence="5" id="KW-1185">Reference proteome</keyword>
<dbReference type="KEGG" id="ncv:NCAV_1370"/>
<keyword evidence="3" id="KW-1133">Transmembrane helix</keyword>
<keyword evidence="1" id="KW-0175">Coiled coil</keyword>
<dbReference type="AlphaFoldDB" id="A0A2K5ASB1"/>
<proteinExistence type="predicted"/>
<sequence>MQVKGITTPLLFLLKLNFSSRILLTGMLLSLLWFLIYYNAREYFFHTFYFILPSFLIVFILVALPSLLTKKFMNHNSNNNSSSSSSNILEGIDTSNMQVEEVKLSQQGSSSTVEDNTVITSEGVVETSTRSVTVDESMIQQIVDEKIASIASSVGEAVQKANDAINVVNTVKTDIENLKKNMKDLTDAFETTLVDFKAFQAEIANPLNFMRRYFDQLNIDVLSDPTLPLQKSDISINSNNNNDGRYDETGKDVSNSNKNHDSNEQAHINKNKKEESIIENGKKSSSITDKGAYKDDTNEVPSKGILTLAYTNGITLAMLMELILTIGEFMKRFGNEYANILYMQCKLLNLSNEAEKIVYSIVDILSRSTLTPEECAISLYMLADVLDIRDKDADTLYARLRMSMNSQINSRGIGVDEHEHR</sequence>